<protein>
    <submittedName>
        <fullName evidence="2">Putative signal-transduction protein containing cAMP-binding and CBS domain</fullName>
    </submittedName>
</protein>
<dbReference type="SMART" id="SM00100">
    <property type="entry name" value="cNMP"/>
    <property type="match status" value="1"/>
</dbReference>
<evidence type="ECO:0000259" key="1">
    <source>
        <dbReference type="PROSITE" id="PS50042"/>
    </source>
</evidence>
<dbReference type="Gene3D" id="2.60.120.10">
    <property type="entry name" value="Jelly Rolls"/>
    <property type="match status" value="1"/>
</dbReference>
<gene>
    <name evidence="2" type="ORF">Mame_00865</name>
</gene>
<dbReference type="STRING" id="1122214.Mame_00865"/>
<dbReference type="InterPro" id="IPR050397">
    <property type="entry name" value="Env_Response_Regulators"/>
</dbReference>
<name>A0A1U9YXX5_9HYPH</name>
<dbReference type="EMBL" id="CP020330">
    <property type="protein sequence ID" value="AQZ50240.1"/>
    <property type="molecule type" value="Genomic_DNA"/>
</dbReference>
<dbReference type="RefSeq" id="WP_018067448.1">
    <property type="nucleotide sequence ID" value="NZ_AQWH01000042.1"/>
</dbReference>
<dbReference type="GO" id="GO:0005829">
    <property type="term" value="C:cytosol"/>
    <property type="evidence" value="ECO:0007669"/>
    <property type="project" value="TreeGrafter"/>
</dbReference>
<sequence>MALSDDIATLRRAELFSGLSAEQLRLIAFTIARLSLDAGDRLFDEDQDSAGAYMLESGHLDLEAGGRSAGIAGPGSLLTEAALISPVPHRFAARASAPSELLLIRREQFLRLIEEYPDIGREMENRLRQSFADMVSALGAVKTRLSDF</sequence>
<evidence type="ECO:0000313" key="2">
    <source>
        <dbReference type="EMBL" id="AQZ50240.1"/>
    </source>
</evidence>
<feature type="domain" description="Cyclic nucleotide-binding" evidence="1">
    <location>
        <begin position="15"/>
        <end position="130"/>
    </location>
</feature>
<dbReference type="InterPro" id="IPR014710">
    <property type="entry name" value="RmlC-like_jellyroll"/>
</dbReference>
<dbReference type="Proteomes" id="UP000191135">
    <property type="component" value="Chromosome"/>
</dbReference>
<dbReference type="KEGG" id="mmed:Mame_00865"/>
<organism evidence="2 3">
    <name type="scientific">Martelella mediterranea DSM 17316</name>
    <dbReference type="NCBI Taxonomy" id="1122214"/>
    <lineage>
        <taxon>Bacteria</taxon>
        <taxon>Pseudomonadati</taxon>
        <taxon>Pseudomonadota</taxon>
        <taxon>Alphaproteobacteria</taxon>
        <taxon>Hyphomicrobiales</taxon>
        <taxon>Aurantimonadaceae</taxon>
        <taxon>Martelella</taxon>
    </lineage>
</organism>
<dbReference type="PANTHER" id="PTHR24567">
    <property type="entry name" value="CRP FAMILY TRANSCRIPTIONAL REGULATORY PROTEIN"/>
    <property type="match status" value="1"/>
</dbReference>
<dbReference type="InterPro" id="IPR018490">
    <property type="entry name" value="cNMP-bd_dom_sf"/>
</dbReference>
<dbReference type="InterPro" id="IPR000595">
    <property type="entry name" value="cNMP-bd_dom"/>
</dbReference>
<dbReference type="AlphaFoldDB" id="A0A1U9YXX5"/>
<proteinExistence type="predicted"/>
<dbReference type="CDD" id="cd00038">
    <property type="entry name" value="CAP_ED"/>
    <property type="match status" value="1"/>
</dbReference>
<dbReference type="PROSITE" id="PS50042">
    <property type="entry name" value="CNMP_BINDING_3"/>
    <property type="match status" value="1"/>
</dbReference>
<dbReference type="eggNOG" id="COG0664">
    <property type="taxonomic scope" value="Bacteria"/>
</dbReference>
<dbReference type="SUPFAM" id="SSF51206">
    <property type="entry name" value="cAMP-binding domain-like"/>
    <property type="match status" value="1"/>
</dbReference>
<dbReference type="GO" id="GO:0003700">
    <property type="term" value="F:DNA-binding transcription factor activity"/>
    <property type="evidence" value="ECO:0007669"/>
    <property type="project" value="TreeGrafter"/>
</dbReference>
<keyword evidence="3" id="KW-1185">Reference proteome</keyword>
<dbReference type="PANTHER" id="PTHR24567:SF26">
    <property type="entry name" value="REGULATORY PROTEIN YEIL"/>
    <property type="match status" value="1"/>
</dbReference>
<evidence type="ECO:0000313" key="3">
    <source>
        <dbReference type="Proteomes" id="UP000191135"/>
    </source>
</evidence>
<dbReference type="Pfam" id="PF00027">
    <property type="entry name" value="cNMP_binding"/>
    <property type="match status" value="1"/>
</dbReference>
<dbReference type="OrthoDB" id="9807547at2"/>
<reference evidence="2 3" key="1">
    <citation type="submission" date="2017-03" db="EMBL/GenBank/DDBJ databases">
        <title>Foreign affairs: Plasmid Transfer between Roseobacters and Rhizobia.</title>
        <authorList>
            <person name="Bartling P."/>
            <person name="Bunk B."/>
            <person name="Overmann J."/>
            <person name="Brinkmann H."/>
            <person name="Petersen J."/>
        </authorList>
    </citation>
    <scope>NUCLEOTIDE SEQUENCE [LARGE SCALE GENOMIC DNA]</scope>
    <source>
        <strain evidence="2 3">MACL11</strain>
    </source>
</reference>
<accession>A0A1U9YXX5</accession>